<accession>A0ACC1JAW3</accession>
<protein>
    <submittedName>
        <fullName evidence="1">Uncharacterized protein</fullName>
    </submittedName>
</protein>
<name>A0ACC1JAW3_9FUNG</name>
<evidence type="ECO:0000313" key="2">
    <source>
        <dbReference type="Proteomes" id="UP001150603"/>
    </source>
</evidence>
<feature type="non-terminal residue" evidence="1">
    <location>
        <position position="1"/>
    </location>
</feature>
<sequence>AEIVYAVERELDLLINQTYPFFVKHRYTVPHAAFDLAKAFKDFDFWLPEGVDKAEIVEAAEVFDSPPDSSKAVEEVEGQLEDKPESMGVYDSNTQETAQSIASILVRQWGQLETTGFKFNNIHMCEYLSCMLLGRKYSELSRILSLIEPADPPADAHTTYRYRNLELPWYMTNLLLRQIDVVRKLLMGERDRRIALDCLLDIGSEMGAELCMYSRRSLAEWRRTDDELQVMRERRQVHLEREVAWAAELNSLDGVAKKWMPLVVEETLRERLREASERIAFAHSVLVFLGNYPYH</sequence>
<evidence type="ECO:0000313" key="1">
    <source>
        <dbReference type="EMBL" id="KAJ1944617.1"/>
    </source>
</evidence>
<reference evidence="1" key="1">
    <citation type="submission" date="2022-07" db="EMBL/GenBank/DDBJ databases">
        <title>Phylogenomic reconstructions and comparative analyses of Kickxellomycotina fungi.</title>
        <authorList>
            <person name="Reynolds N.K."/>
            <person name="Stajich J.E."/>
            <person name="Barry K."/>
            <person name="Grigoriev I.V."/>
            <person name="Crous P."/>
            <person name="Smith M.E."/>
        </authorList>
    </citation>
    <scope>NUCLEOTIDE SEQUENCE</scope>
    <source>
        <strain evidence="1">NRRL 5244</strain>
    </source>
</reference>
<proteinExistence type="predicted"/>
<keyword evidence="2" id="KW-1185">Reference proteome</keyword>
<organism evidence="1 2">
    <name type="scientific">Linderina macrospora</name>
    <dbReference type="NCBI Taxonomy" id="4868"/>
    <lineage>
        <taxon>Eukaryota</taxon>
        <taxon>Fungi</taxon>
        <taxon>Fungi incertae sedis</taxon>
        <taxon>Zoopagomycota</taxon>
        <taxon>Kickxellomycotina</taxon>
        <taxon>Kickxellomycetes</taxon>
        <taxon>Kickxellales</taxon>
        <taxon>Kickxellaceae</taxon>
        <taxon>Linderina</taxon>
    </lineage>
</organism>
<gene>
    <name evidence="1" type="ORF">FBU59_002551</name>
</gene>
<comment type="caution">
    <text evidence="1">The sequence shown here is derived from an EMBL/GenBank/DDBJ whole genome shotgun (WGS) entry which is preliminary data.</text>
</comment>
<dbReference type="Proteomes" id="UP001150603">
    <property type="component" value="Unassembled WGS sequence"/>
</dbReference>
<dbReference type="EMBL" id="JANBPW010001418">
    <property type="protein sequence ID" value="KAJ1944617.1"/>
    <property type="molecule type" value="Genomic_DNA"/>
</dbReference>